<keyword evidence="3" id="KW-1185">Reference proteome</keyword>
<evidence type="ECO:0000313" key="3">
    <source>
        <dbReference type="Proteomes" id="UP000011115"/>
    </source>
</evidence>
<dbReference type="Proteomes" id="UP000011115">
    <property type="component" value="Unassembled WGS sequence"/>
</dbReference>
<proteinExistence type="predicted"/>
<reference evidence="3" key="1">
    <citation type="journal article" date="2011" name="Nature">
        <title>Genome sequence and analysis of the tuber crop potato.</title>
        <authorList>
            <consortium name="The Potato Genome Sequencing Consortium"/>
        </authorList>
    </citation>
    <scope>NUCLEOTIDE SEQUENCE [LARGE SCALE GENOMIC DNA]</scope>
    <source>
        <strain evidence="3">cv. DM1-3 516 R44</strain>
    </source>
</reference>
<protein>
    <submittedName>
        <fullName evidence="2">Uncharacterized protein</fullName>
    </submittedName>
</protein>
<keyword evidence="1" id="KW-0175">Coiled coil</keyword>
<evidence type="ECO:0000313" key="2">
    <source>
        <dbReference type="EnsemblPlants" id="PGSC0003DMT400091415"/>
    </source>
</evidence>
<accession>M1DMJ4</accession>
<reference evidence="2" key="2">
    <citation type="submission" date="2015-06" db="UniProtKB">
        <authorList>
            <consortium name="EnsemblPlants"/>
        </authorList>
    </citation>
    <scope>IDENTIFICATION</scope>
    <source>
        <strain evidence="2">DM1-3 516 R44</strain>
    </source>
</reference>
<sequence>MEKGKGIDIELTEEDLRMELQRLRREIKETSERRIEVEFATAVARAANVALDTELAAKMTKKAVINEEIIVVRKKRDAFKDATMTLRKPHGKYSFFSQEATSNGPEDTHIRY</sequence>
<organism evidence="2 3">
    <name type="scientific">Solanum tuberosum</name>
    <name type="common">Potato</name>
    <dbReference type="NCBI Taxonomy" id="4113"/>
    <lineage>
        <taxon>Eukaryota</taxon>
        <taxon>Viridiplantae</taxon>
        <taxon>Streptophyta</taxon>
        <taxon>Embryophyta</taxon>
        <taxon>Tracheophyta</taxon>
        <taxon>Spermatophyta</taxon>
        <taxon>Magnoliopsida</taxon>
        <taxon>eudicotyledons</taxon>
        <taxon>Gunneridae</taxon>
        <taxon>Pentapetalae</taxon>
        <taxon>asterids</taxon>
        <taxon>lamiids</taxon>
        <taxon>Solanales</taxon>
        <taxon>Solanaceae</taxon>
        <taxon>Solanoideae</taxon>
        <taxon>Solaneae</taxon>
        <taxon>Solanum</taxon>
    </lineage>
</organism>
<dbReference type="Gramene" id="PGSC0003DMT400091415">
    <property type="protein sequence ID" value="PGSC0003DMT400091415"/>
    <property type="gene ID" value="PGSC0003DMG400040986"/>
</dbReference>
<dbReference type="InParanoid" id="M1DMJ4"/>
<dbReference type="PaxDb" id="4113-PGSC0003DMT400091415"/>
<dbReference type="HOGENOM" id="CLU_106060_2_1_1"/>
<name>M1DMJ4_SOLTU</name>
<evidence type="ECO:0000256" key="1">
    <source>
        <dbReference type="SAM" id="Coils"/>
    </source>
</evidence>
<feature type="coiled-coil region" evidence="1">
    <location>
        <begin position="13"/>
        <end position="40"/>
    </location>
</feature>
<dbReference type="EnsemblPlants" id="PGSC0003DMT400091415">
    <property type="protein sequence ID" value="PGSC0003DMT400091415"/>
    <property type="gene ID" value="PGSC0003DMG400040986"/>
</dbReference>
<dbReference type="AlphaFoldDB" id="M1DMJ4"/>